<dbReference type="SUPFAM" id="SSF88659">
    <property type="entry name" value="Sigma3 and sigma4 domains of RNA polymerase sigma factors"/>
    <property type="match status" value="1"/>
</dbReference>
<dbReference type="PANTHER" id="PTHR43133">
    <property type="entry name" value="RNA POLYMERASE ECF-TYPE SIGMA FACTO"/>
    <property type="match status" value="1"/>
</dbReference>
<dbReference type="GO" id="GO:0016987">
    <property type="term" value="F:sigma factor activity"/>
    <property type="evidence" value="ECO:0007669"/>
    <property type="project" value="UniProtKB-KW"/>
</dbReference>
<sequence>MTDRTDRVEDLLVAFLPNLRRFAISLCRSRDVADDLVQAACERALASADRFEPGTRFDAWMFRILRNLWIDVVRKRKTAGVEEDISERQDIAGAVSGEREVEARMTLKSVADAIDDLPDEQREVLLLVCVEDFSYRETAEVLGIPIGTVMSRLARARQNLASAAGISAAPARSGVMKGNA</sequence>
<evidence type="ECO:0000256" key="2">
    <source>
        <dbReference type="ARBA" id="ARBA00023015"/>
    </source>
</evidence>
<dbReference type="Pfam" id="PF08281">
    <property type="entry name" value="Sigma70_r4_2"/>
    <property type="match status" value="1"/>
</dbReference>
<dbReference type="GO" id="GO:0006352">
    <property type="term" value="P:DNA-templated transcription initiation"/>
    <property type="evidence" value="ECO:0007669"/>
    <property type="project" value="InterPro"/>
</dbReference>
<organism evidence="7 8">
    <name type="scientific">Neomesorhizobium albiziae</name>
    <dbReference type="NCBI Taxonomy" id="335020"/>
    <lineage>
        <taxon>Bacteria</taxon>
        <taxon>Pseudomonadati</taxon>
        <taxon>Pseudomonadota</taxon>
        <taxon>Alphaproteobacteria</taxon>
        <taxon>Hyphomicrobiales</taxon>
        <taxon>Phyllobacteriaceae</taxon>
        <taxon>Neomesorhizobium</taxon>
    </lineage>
</organism>
<dbReference type="EMBL" id="FOSL01000009">
    <property type="protein sequence ID" value="SFK62752.1"/>
    <property type="molecule type" value="Genomic_DNA"/>
</dbReference>
<evidence type="ECO:0000259" key="5">
    <source>
        <dbReference type="Pfam" id="PF04542"/>
    </source>
</evidence>
<dbReference type="InterPro" id="IPR007627">
    <property type="entry name" value="RNA_pol_sigma70_r2"/>
</dbReference>
<dbReference type="RefSeq" id="WP_149761167.1">
    <property type="nucleotide sequence ID" value="NZ_BSPE01000078.1"/>
</dbReference>
<accession>A0A1I4B1G5</accession>
<name>A0A1I4B1G5_9HYPH</name>
<dbReference type="InterPro" id="IPR014284">
    <property type="entry name" value="RNA_pol_sigma-70_dom"/>
</dbReference>
<dbReference type="Pfam" id="PF04542">
    <property type="entry name" value="Sigma70_r2"/>
    <property type="match status" value="1"/>
</dbReference>
<evidence type="ECO:0000313" key="7">
    <source>
        <dbReference type="EMBL" id="SFK62752.1"/>
    </source>
</evidence>
<dbReference type="OrthoDB" id="9803470at2"/>
<keyword evidence="3" id="KW-0731">Sigma factor</keyword>
<dbReference type="InterPro" id="IPR013249">
    <property type="entry name" value="RNA_pol_sigma70_r4_t2"/>
</dbReference>
<dbReference type="InterPro" id="IPR013324">
    <property type="entry name" value="RNA_pol_sigma_r3/r4-like"/>
</dbReference>
<dbReference type="InterPro" id="IPR039425">
    <property type="entry name" value="RNA_pol_sigma-70-like"/>
</dbReference>
<evidence type="ECO:0000256" key="1">
    <source>
        <dbReference type="ARBA" id="ARBA00010641"/>
    </source>
</evidence>
<keyword evidence="2" id="KW-0805">Transcription regulation</keyword>
<dbReference type="SUPFAM" id="SSF88946">
    <property type="entry name" value="Sigma2 domain of RNA polymerase sigma factors"/>
    <property type="match status" value="1"/>
</dbReference>
<protein>
    <submittedName>
        <fullName evidence="7">RNA polymerase sigma-70 factor, ECF subfamily</fullName>
    </submittedName>
</protein>
<dbReference type="AlphaFoldDB" id="A0A1I4B1G5"/>
<dbReference type="InterPro" id="IPR013325">
    <property type="entry name" value="RNA_pol_sigma_r2"/>
</dbReference>
<dbReference type="GO" id="GO:0003677">
    <property type="term" value="F:DNA binding"/>
    <property type="evidence" value="ECO:0007669"/>
    <property type="project" value="InterPro"/>
</dbReference>
<keyword evidence="4" id="KW-0804">Transcription</keyword>
<dbReference type="Gene3D" id="1.10.1740.10">
    <property type="match status" value="1"/>
</dbReference>
<dbReference type="Proteomes" id="UP000323300">
    <property type="component" value="Unassembled WGS sequence"/>
</dbReference>
<feature type="domain" description="RNA polymerase sigma-70 region 2" evidence="5">
    <location>
        <begin position="14"/>
        <end position="77"/>
    </location>
</feature>
<dbReference type="InterPro" id="IPR036388">
    <property type="entry name" value="WH-like_DNA-bd_sf"/>
</dbReference>
<keyword evidence="8" id="KW-1185">Reference proteome</keyword>
<proteinExistence type="inferred from homology"/>
<evidence type="ECO:0000259" key="6">
    <source>
        <dbReference type="Pfam" id="PF08281"/>
    </source>
</evidence>
<evidence type="ECO:0000256" key="4">
    <source>
        <dbReference type="ARBA" id="ARBA00023163"/>
    </source>
</evidence>
<gene>
    <name evidence="7" type="ORF">SAMN04488498_109134</name>
</gene>
<feature type="domain" description="RNA polymerase sigma factor 70 region 4 type 2" evidence="6">
    <location>
        <begin position="109"/>
        <end position="160"/>
    </location>
</feature>
<reference evidence="7 8" key="1">
    <citation type="submission" date="2016-10" db="EMBL/GenBank/DDBJ databases">
        <authorList>
            <person name="Varghese N."/>
            <person name="Submissions S."/>
        </authorList>
    </citation>
    <scope>NUCLEOTIDE SEQUENCE [LARGE SCALE GENOMIC DNA]</scope>
    <source>
        <strain evidence="7 8">DSM 21822</strain>
    </source>
</reference>
<dbReference type="PANTHER" id="PTHR43133:SF25">
    <property type="entry name" value="RNA POLYMERASE SIGMA FACTOR RFAY-RELATED"/>
    <property type="match status" value="1"/>
</dbReference>
<dbReference type="Gene3D" id="1.10.10.10">
    <property type="entry name" value="Winged helix-like DNA-binding domain superfamily/Winged helix DNA-binding domain"/>
    <property type="match status" value="1"/>
</dbReference>
<evidence type="ECO:0000256" key="3">
    <source>
        <dbReference type="ARBA" id="ARBA00023082"/>
    </source>
</evidence>
<dbReference type="NCBIfam" id="TIGR02937">
    <property type="entry name" value="sigma70-ECF"/>
    <property type="match status" value="1"/>
</dbReference>
<evidence type="ECO:0000313" key="8">
    <source>
        <dbReference type="Proteomes" id="UP000323300"/>
    </source>
</evidence>
<comment type="similarity">
    <text evidence="1">Belongs to the sigma-70 factor family. ECF subfamily.</text>
</comment>
<dbReference type="CDD" id="cd06171">
    <property type="entry name" value="Sigma70_r4"/>
    <property type="match status" value="1"/>
</dbReference>